<dbReference type="Ensembl" id="ENSSSCT00030075141.1">
    <property type="protein sequence ID" value="ENSSSCP00030034351.1"/>
    <property type="gene ID" value="ENSSSCG00030053928.1"/>
</dbReference>
<accession>A0A8D0IK26</accession>
<name>A0A8D0IK26_PIG</name>
<proteinExistence type="predicted"/>
<evidence type="ECO:0000313" key="2">
    <source>
        <dbReference type="Proteomes" id="UP000694570"/>
    </source>
</evidence>
<dbReference type="AlphaFoldDB" id="A0A8D0IK26"/>
<evidence type="ECO:0000313" key="1">
    <source>
        <dbReference type="Ensembl" id="ENSSSCP00030034351.1"/>
    </source>
</evidence>
<protein>
    <submittedName>
        <fullName evidence="1">Uncharacterized protein</fullName>
    </submittedName>
</protein>
<dbReference type="Proteomes" id="UP000694570">
    <property type="component" value="Unplaced"/>
</dbReference>
<organism evidence="1 2">
    <name type="scientific">Sus scrofa</name>
    <name type="common">Pig</name>
    <dbReference type="NCBI Taxonomy" id="9823"/>
    <lineage>
        <taxon>Eukaryota</taxon>
        <taxon>Metazoa</taxon>
        <taxon>Chordata</taxon>
        <taxon>Craniata</taxon>
        <taxon>Vertebrata</taxon>
        <taxon>Euteleostomi</taxon>
        <taxon>Mammalia</taxon>
        <taxon>Eutheria</taxon>
        <taxon>Laurasiatheria</taxon>
        <taxon>Artiodactyla</taxon>
        <taxon>Suina</taxon>
        <taxon>Suidae</taxon>
        <taxon>Sus</taxon>
    </lineage>
</organism>
<reference evidence="1" key="1">
    <citation type="submission" date="2025-08" db="UniProtKB">
        <authorList>
            <consortium name="Ensembl"/>
        </authorList>
    </citation>
    <scope>IDENTIFICATION</scope>
</reference>
<sequence length="265" mass="30664">MPKSGIAGSYSSSVFSFLRYLHSLFHSGYTSLHSCQQCRRVPFSPPPLQHLLFVDLLVIAILTGVRCYLMVVLICISLIISDVEHFFMYSLAICIFSLEKCLFWSFAHFSIGLLAFLLLSCISWLCILEIKPLSVESFETIFSHSVSCLFFFFMVSFAVQKLVSLTRSHWFIFAFISIALGDQPEKTFVRLMSESVLPMFFPKCLIVSRLMFKSLRHFEFIFMHCVRVCSNFIDLHADVQFPLHHLLKRLSFSHFTFLPTFLQIN</sequence>